<sequence length="63" mass="7039">MKNPNSKRGDGAFPVTSTATLTSRVDATGCPTPTRQNEHRYYWSPQSHSVERVIVRKGQIEHG</sequence>
<gene>
    <name evidence="1" type="ORF">RUM4293_01214</name>
</gene>
<accession>A0A0P1E1Y2</accession>
<evidence type="ECO:0000313" key="2">
    <source>
        <dbReference type="Proteomes" id="UP000050786"/>
    </source>
</evidence>
<name>A0A0P1E1Y2_9RHOB</name>
<dbReference type="AlphaFoldDB" id="A0A0P1E1Y2"/>
<organism evidence="1 2">
    <name type="scientific">Ruegeria atlantica</name>
    <dbReference type="NCBI Taxonomy" id="81569"/>
    <lineage>
        <taxon>Bacteria</taxon>
        <taxon>Pseudomonadati</taxon>
        <taxon>Pseudomonadota</taxon>
        <taxon>Alphaproteobacteria</taxon>
        <taxon>Rhodobacterales</taxon>
        <taxon>Roseobacteraceae</taxon>
        <taxon>Ruegeria</taxon>
    </lineage>
</organism>
<reference evidence="2" key="1">
    <citation type="submission" date="2015-09" db="EMBL/GenBank/DDBJ databases">
        <authorList>
            <person name="Rodrigo-Torres L."/>
            <person name="Arahal D.R."/>
        </authorList>
    </citation>
    <scope>NUCLEOTIDE SEQUENCE [LARGE SCALE GENOMIC DNA]</scope>
    <source>
        <strain evidence="2">CECT 4293</strain>
    </source>
</reference>
<keyword evidence="2" id="KW-1185">Reference proteome</keyword>
<protein>
    <submittedName>
        <fullName evidence="1">Uncharacterized protein</fullName>
    </submittedName>
</protein>
<evidence type="ECO:0000313" key="1">
    <source>
        <dbReference type="EMBL" id="CUH42326.1"/>
    </source>
</evidence>
<proteinExistence type="predicted"/>
<dbReference type="EMBL" id="CYPS01000020">
    <property type="protein sequence ID" value="CUH42326.1"/>
    <property type="molecule type" value="Genomic_DNA"/>
</dbReference>
<dbReference type="Proteomes" id="UP000050786">
    <property type="component" value="Unassembled WGS sequence"/>
</dbReference>